<keyword evidence="2" id="KW-1133">Transmembrane helix</keyword>
<name>A0ABQ8AC71_BRANA</name>
<feature type="transmembrane region" description="Helical" evidence="2">
    <location>
        <begin position="175"/>
        <end position="197"/>
    </location>
</feature>
<dbReference type="Gene3D" id="3.40.1000.10">
    <property type="entry name" value="Mog1/PsbP, alpha/beta/alpha sandwich"/>
    <property type="match status" value="1"/>
</dbReference>
<evidence type="ECO:0000313" key="4">
    <source>
        <dbReference type="EMBL" id="KAH0890134.1"/>
    </source>
</evidence>
<dbReference type="EMBL" id="JAGKQM010000013">
    <property type="protein sequence ID" value="KAH0890134.1"/>
    <property type="molecule type" value="Genomic_DNA"/>
</dbReference>
<dbReference type="InterPro" id="IPR002683">
    <property type="entry name" value="PsbP_C"/>
</dbReference>
<organism evidence="4 5">
    <name type="scientific">Brassica napus</name>
    <name type="common">Rape</name>
    <dbReference type="NCBI Taxonomy" id="3708"/>
    <lineage>
        <taxon>Eukaryota</taxon>
        <taxon>Viridiplantae</taxon>
        <taxon>Streptophyta</taxon>
        <taxon>Embryophyta</taxon>
        <taxon>Tracheophyta</taxon>
        <taxon>Spermatophyta</taxon>
        <taxon>Magnoliopsida</taxon>
        <taxon>eudicotyledons</taxon>
        <taxon>Gunneridae</taxon>
        <taxon>Pentapetalae</taxon>
        <taxon>rosids</taxon>
        <taxon>malvids</taxon>
        <taxon>Brassicales</taxon>
        <taxon>Brassicaceae</taxon>
        <taxon>Brassiceae</taxon>
        <taxon>Brassica</taxon>
    </lineage>
</organism>
<accession>A0ABQ8AC71</accession>
<reference evidence="4 5" key="1">
    <citation type="submission" date="2021-05" db="EMBL/GenBank/DDBJ databases">
        <title>Genome Assembly of Synthetic Allotetraploid Brassica napus Reveals Homoeologous Exchanges between Subgenomes.</title>
        <authorList>
            <person name="Davis J.T."/>
        </authorList>
    </citation>
    <scope>NUCLEOTIDE SEQUENCE [LARGE SCALE GENOMIC DNA]</scope>
    <source>
        <strain evidence="5">cv. Da-Ae</strain>
        <tissue evidence="4">Seedling</tissue>
    </source>
</reference>
<evidence type="ECO:0000313" key="5">
    <source>
        <dbReference type="Proteomes" id="UP000824890"/>
    </source>
</evidence>
<gene>
    <name evidence="4" type="ORF">HID58_052563</name>
</gene>
<dbReference type="Pfam" id="PF01789">
    <property type="entry name" value="PsbP"/>
    <property type="match status" value="1"/>
</dbReference>
<comment type="caution">
    <text evidence="4">The sequence shown here is derived from an EMBL/GenBank/DDBJ whole genome shotgun (WGS) entry which is preliminary data.</text>
</comment>
<evidence type="ECO:0000259" key="3">
    <source>
        <dbReference type="Pfam" id="PF01789"/>
    </source>
</evidence>
<feature type="region of interest" description="Disordered" evidence="1">
    <location>
        <begin position="1"/>
        <end position="149"/>
    </location>
</feature>
<feature type="non-terminal residue" evidence="4">
    <location>
        <position position="1"/>
    </location>
</feature>
<feature type="compositionally biased region" description="Basic and acidic residues" evidence="1">
    <location>
        <begin position="57"/>
        <end position="119"/>
    </location>
</feature>
<keyword evidence="2" id="KW-0472">Membrane</keyword>
<dbReference type="Proteomes" id="UP000824890">
    <property type="component" value="Unassembled WGS sequence"/>
</dbReference>
<dbReference type="InterPro" id="IPR016123">
    <property type="entry name" value="Mog1/PsbP_a/b/a-sand"/>
</dbReference>
<dbReference type="SUPFAM" id="SSF55724">
    <property type="entry name" value="Mog1p/PsbP-like"/>
    <property type="match status" value="1"/>
</dbReference>
<feature type="domain" description="PsbP C-terminal" evidence="3">
    <location>
        <begin position="229"/>
        <end position="381"/>
    </location>
</feature>
<feature type="compositionally biased region" description="Basic and acidic residues" evidence="1">
    <location>
        <begin position="10"/>
        <end position="47"/>
    </location>
</feature>
<evidence type="ECO:0000256" key="1">
    <source>
        <dbReference type="SAM" id="MobiDB-lite"/>
    </source>
</evidence>
<evidence type="ECO:0000256" key="2">
    <source>
        <dbReference type="SAM" id="Phobius"/>
    </source>
</evidence>
<dbReference type="PANTHER" id="PTHR31407:SF3">
    <property type="entry name" value="PSBP DOMAIN-CONTAINING PROTEIN 2, CHLOROPLASTIC"/>
    <property type="match status" value="1"/>
</dbReference>
<keyword evidence="5" id="KW-1185">Reference proteome</keyword>
<keyword evidence="2" id="KW-0812">Transmembrane</keyword>
<protein>
    <recommendedName>
        <fullName evidence="3">PsbP C-terminal domain-containing protein</fullName>
    </recommendedName>
</protein>
<dbReference type="PANTHER" id="PTHR31407">
    <property type="match status" value="1"/>
</dbReference>
<dbReference type="NCBIfam" id="NF040946">
    <property type="entry name" value="PSII_PsbP"/>
    <property type="match status" value="1"/>
</dbReference>
<sequence length="386" mass="44475">VANESLRGMRRVDDQSHRREESREREGQRVTHRRGIERDTPPRRETTLTRATEEDEPEKRPPTDQGNQEREAQRVPQRGESREVERRGDLDRRRDQLRETSRRRSDPPRRGFERERDTISSRQNITQERTREGRNTISPSPSLLSTPVSKRRPYRGLFKRRRQGLDTPDKDALSFLSQFLSSSQAFSIVIIFFFFLFSSKRHLNLSILTLLFNGGFLLDKAKSMAESEDLQRYTDSKDGFTLLVPYSWTKVEKAGANVLFEEPEKRSNNIGVVVSPVRIKSLEDFGTPQFVADKLINAEKRKESTKEAEVVSVGERLGQGQVYEFEYKIDSTRGGIKRVFSAAFVSSKKLYMLNVVHSDSPENPLASSTRVLLEQVLHSFDALPLT</sequence>
<proteinExistence type="predicted"/>